<comment type="caution">
    <text evidence="1">The sequence shown here is derived from an EMBL/GenBank/DDBJ whole genome shotgun (WGS) entry which is preliminary data.</text>
</comment>
<gene>
    <name evidence="1" type="ORF">ATO12_01070</name>
</gene>
<evidence type="ECO:0000313" key="1">
    <source>
        <dbReference type="EMBL" id="EZH75399.1"/>
    </source>
</evidence>
<dbReference type="Proteomes" id="UP000023541">
    <property type="component" value="Unassembled WGS sequence"/>
</dbReference>
<reference evidence="1 2" key="1">
    <citation type="submission" date="2014-04" db="EMBL/GenBank/DDBJ databases">
        <title>Aquimarina sp. 22II-S11-z7 Genome Sequencing.</title>
        <authorList>
            <person name="Lai Q."/>
        </authorList>
    </citation>
    <scope>NUCLEOTIDE SEQUENCE [LARGE SCALE GENOMIC DNA]</scope>
    <source>
        <strain evidence="1 2">22II-S11-z7</strain>
    </source>
</reference>
<dbReference type="eggNOG" id="ENOG50300DQ">
    <property type="taxonomic scope" value="Bacteria"/>
</dbReference>
<accession>A0A023BZL1</accession>
<protein>
    <submittedName>
        <fullName evidence="1">Uncharacterized protein</fullName>
    </submittedName>
</protein>
<dbReference type="OrthoDB" id="9930618at2"/>
<evidence type="ECO:0000313" key="2">
    <source>
        <dbReference type="Proteomes" id="UP000023541"/>
    </source>
</evidence>
<keyword evidence="2" id="KW-1185">Reference proteome</keyword>
<proteinExistence type="predicted"/>
<dbReference type="RefSeq" id="WP_034237859.1">
    <property type="nucleotide sequence ID" value="NZ_AQRA01000001.1"/>
</dbReference>
<dbReference type="EMBL" id="AQRA01000001">
    <property type="protein sequence ID" value="EZH75399.1"/>
    <property type="molecule type" value="Genomic_DNA"/>
</dbReference>
<sequence length="66" mass="7563">MKSTLGKFKKFEIEKSKLKDIKGESWVCSMTDIKGSAFVTKHSQVKAFLARGYHCEQPRVKLMNVL</sequence>
<name>A0A023BZL1_9FLAO</name>
<organism evidence="1 2">
    <name type="scientific">Aquimarina atlantica</name>
    <dbReference type="NCBI Taxonomy" id="1317122"/>
    <lineage>
        <taxon>Bacteria</taxon>
        <taxon>Pseudomonadati</taxon>
        <taxon>Bacteroidota</taxon>
        <taxon>Flavobacteriia</taxon>
        <taxon>Flavobacteriales</taxon>
        <taxon>Flavobacteriaceae</taxon>
        <taxon>Aquimarina</taxon>
    </lineage>
</organism>
<dbReference type="AlphaFoldDB" id="A0A023BZL1"/>